<dbReference type="Proteomes" id="UP001326613">
    <property type="component" value="Chromosome"/>
</dbReference>
<dbReference type="InterPro" id="IPR036821">
    <property type="entry name" value="Peptide_deformylase_sf"/>
</dbReference>
<dbReference type="EMBL" id="CP112932">
    <property type="protein sequence ID" value="WPY00862.1"/>
    <property type="molecule type" value="Genomic_DNA"/>
</dbReference>
<comment type="cofactor">
    <cofactor evidence="2">
        <name>Fe(2+)</name>
        <dbReference type="ChEBI" id="CHEBI:29033"/>
    </cofactor>
    <text evidence="2">Binds 1 Fe(2+) ion.</text>
</comment>
<organism evidence="3 4">
    <name type="scientific">Candidatus Trichorickettsia mobilis</name>
    <dbReference type="NCBI Taxonomy" id="1346319"/>
    <lineage>
        <taxon>Bacteria</taxon>
        <taxon>Pseudomonadati</taxon>
        <taxon>Pseudomonadota</taxon>
        <taxon>Alphaproteobacteria</taxon>
        <taxon>Rickettsiales</taxon>
        <taxon>Rickettsiaceae</taxon>
        <taxon>Rickettsieae</taxon>
        <taxon>Candidatus Trichorickettsia</taxon>
    </lineage>
</organism>
<dbReference type="NCBIfam" id="TIGR00079">
    <property type="entry name" value="pept_deformyl"/>
    <property type="match status" value="1"/>
</dbReference>
<feature type="active site" evidence="2">
    <location>
        <position position="143"/>
    </location>
</feature>
<feature type="binding site" evidence="2">
    <location>
        <position position="100"/>
    </location>
    <ligand>
        <name>Fe cation</name>
        <dbReference type="ChEBI" id="CHEBI:24875"/>
    </ligand>
</feature>
<comment type="similarity">
    <text evidence="1 2">Belongs to the polypeptide deformylase family.</text>
</comment>
<dbReference type="SUPFAM" id="SSF56420">
    <property type="entry name" value="Peptide deformylase"/>
    <property type="match status" value="1"/>
</dbReference>
<reference evidence="3 4" key="1">
    <citation type="submission" date="2022-10" db="EMBL/GenBank/DDBJ databases">
        <title>Host association and intracellularity evolved multiple times independently in the Rickettsiales.</title>
        <authorList>
            <person name="Castelli M."/>
            <person name="Nardi T."/>
            <person name="Gammuto L."/>
            <person name="Bellinzona G."/>
            <person name="Sabaneyeva E."/>
            <person name="Potekhin A."/>
            <person name="Serra V."/>
            <person name="Petroni G."/>
            <person name="Sassera D."/>
        </authorList>
    </citation>
    <scope>NUCLEOTIDE SEQUENCE [LARGE SCALE GENOMIC DNA]</scope>
    <source>
        <strain evidence="3 4">Kr 154-4</strain>
    </source>
</reference>
<sequence>MTILNVITAPDPILKEKSAVVGQVDDNVRKLMDDMLVTMYHDHGVGLSAVQVGILQRILVIDLQDDNDQSEREQGFFPLFMANPEIIEQSTELVLATEGCLSLPEQRVEIARPDSIKTKFLDYTNKSQEITVSGWLARAIQHEIDHLNGKLLVDYLSNIKRDVALRKLKKLKKNCL</sequence>
<dbReference type="EC" id="3.5.1.88" evidence="2"/>
<dbReference type="CDD" id="cd00487">
    <property type="entry name" value="Pep_deformylase"/>
    <property type="match status" value="1"/>
</dbReference>
<dbReference type="Pfam" id="PF01327">
    <property type="entry name" value="Pep_deformylase"/>
    <property type="match status" value="1"/>
</dbReference>
<dbReference type="PANTHER" id="PTHR10458">
    <property type="entry name" value="PEPTIDE DEFORMYLASE"/>
    <property type="match status" value="1"/>
</dbReference>
<evidence type="ECO:0000256" key="1">
    <source>
        <dbReference type="ARBA" id="ARBA00010759"/>
    </source>
</evidence>
<keyword evidence="4" id="KW-1185">Reference proteome</keyword>
<name>A0ABZ0UW53_9RICK</name>
<comment type="catalytic activity">
    <reaction evidence="2">
        <text>N-terminal N-formyl-L-methionyl-[peptide] + H2O = N-terminal L-methionyl-[peptide] + formate</text>
        <dbReference type="Rhea" id="RHEA:24420"/>
        <dbReference type="Rhea" id="RHEA-COMP:10639"/>
        <dbReference type="Rhea" id="RHEA-COMP:10640"/>
        <dbReference type="ChEBI" id="CHEBI:15377"/>
        <dbReference type="ChEBI" id="CHEBI:15740"/>
        <dbReference type="ChEBI" id="CHEBI:49298"/>
        <dbReference type="ChEBI" id="CHEBI:64731"/>
        <dbReference type="EC" id="3.5.1.88"/>
    </reaction>
</comment>
<feature type="binding site" evidence="2">
    <location>
        <position position="142"/>
    </location>
    <ligand>
        <name>Fe cation</name>
        <dbReference type="ChEBI" id="CHEBI:24875"/>
    </ligand>
</feature>
<proteinExistence type="inferred from homology"/>
<dbReference type="InterPro" id="IPR023635">
    <property type="entry name" value="Peptide_deformylase"/>
</dbReference>
<keyword evidence="2" id="KW-0479">Metal-binding</keyword>
<keyword evidence="2" id="KW-0408">Iron</keyword>
<dbReference type="Gene3D" id="3.90.45.10">
    <property type="entry name" value="Peptide deformylase"/>
    <property type="match status" value="1"/>
</dbReference>
<dbReference type="NCBIfam" id="NF001159">
    <property type="entry name" value="PRK00150.1-3"/>
    <property type="match status" value="1"/>
</dbReference>
<evidence type="ECO:0000313" key="3">
    <source>
        <dbReference type="EMBL" id="WPY00862.1"/>
    </source>
</evidence>
<dbReference type="RefSeq" id="WP_323737692.1">
    <property type="nucleotide sequence ID" value="NZ_CP112932.1"/>
</dbReference>
<comment type="function">
    <text evidence="2">Removes the formyl group from the N-terminal Met of newly synthesized proteins. Requires at least a dipeptide for an efficient rate of reaction. N-terminal L-methionine is a prerequisite for activity but the enzyme has broad specificity at other positions.</text>
</comment>
<gene>
    <name evidence="2" type="primary">def</name>
    <name evidence="3" type="ORF">Trichorick_00752</name>
</gene>
<evidence type="ECO:0000313" key="4">
    <source>
        <dbReference type="Proteomes" id="UP001326613"/>
    </source>
</evidence>
<keyword evidence="2" id="KW-0378">Hydrolase</keyword>
<evidence type="ECO:0000256" key="2">
    <source>
        <dbReference type="HAMAP-Rule" id="MF_00163"/>
    </source>
</evidence>
<keyword evidence="2" id="KW-0648">Protein biosynthesis</keyword>
<dbReference type="PANTHER" id="PTHR10458:SF22">
    <property type="entry name" value="PEPTIDE DEFORMYLASE"/>
    <property type="match status" value="1"/>
</dbReference>
<dbReference type="PRINTS" id="PR01576">
    <property type="entry name" value="PDEFORMYLASE"/>
</dbReference>
<accession>A0ABZ0UW53</accession>
<feature type="binding site" evidence="2">
    <location>
        <position position="146"/>
    </location>
    <ligand>
        <name>Fe cation</name>
        <dbReference type="ChEBI" id="CHEBI:24875"/>
    </ligand>
</feature>
<protein>
    <recommendedName>
        <fullName evidence="2">Peptide deformylase</fullName>
        <shortName evidence="2">PDF</shortName>
        <ecNumber evidence="2">3.5.1.88</ecNumber>
    </recommendedName>
    <alternativeName>
        <fullName evidence="2">Polypeptide deformylase</fullName>
    </alternativeName>
</protein>
<dbReference type="PIRSF" id="PIRSF004749">
    <property type="entry name" value="Pep_def"/>
    <property type="match status" value="1"/>
</dbReference>
<dbReference type="HAMAP" id="MF_00163">
    <property type="entry name" value="Pep_deformylase"/>
    <property type="match status" value="1"/>
</dbReference>